<accession>A0A0M6WPH9</accession>
<dbReference type="EMBL" id="CVRR01000022">
    <property type="protein sequence ID" value="CRL39271.1"/>
    <property type="molecule type" value="Genomic_DNA"/>
</dbReference>
<gene>
    <name evidence="3" type="ORF">M72_29331</name>
</gene>
<evidence type="ECO:0000256" key="1">
    <source>
        <dbReference type="ARBA" id="ARBA00007637"/>
    </source>
</evidence>
<sequence length="314" mass="36139">MERKGNEIKKVVMTGGSGPIGLALIQKLLEEHVEVFLFQREHSFRSAFVPEHEHLHIEHYTLEQLKDYEPEENDYDVFFHLGWANTGKTVRNNIEEQSKNVRYSSYAVEAAHKFGCHTFIGVGSQAEYGRKEEPLTGDMFCEPESAYGIMKLCSCHTTRMLCDKYGMRHIWPRVLSGYGKYDNDGSVLIANIVNSLHHRPLAFSKGEQIWDFVYMDDIANALYLIAKYGRNHAIYPIGSGKARPLKEYIKIMCDQLGEDIREGLGKIPYSPDQIMYLEADSSNLIADTGWKPQVEFEEGIRRVIDFHKSWDVYK</sequence>
<dbReference type="Proteomes" id="UP000049979">
    <property type="component" value="Unassembled WGS sequence"/>
</dbReference>
<dbReference type="Gene3D" id="3.40.50.720">
    <property type="entry name" value="NAD(P)-binding Rossmann-like Domain"/>
    <property type="match status" value="1"/>
</dbReference>
<proteinExistence type="inferred from homology"/>
<dbReference type="InterPro" id="IPR036291">
    <property type="entry name" value="NAD(P)-bd_dom_sf"/>
</dbReference>
<protein>
    <submittedName>
        <fullName evidence="3">NAD-dependent epimerase/dehydratase</fullName>
    </submittedName>
</protein>
<evidence type="ECO:0000313" key="3">
    <source>
        <dbReference type="EMBL" id="CRL39271.1"/>
    </source>
</evidence>
<keyword evidence="4" id="KW-1185">Reference proteome</keyword>
<dbReference type="SUPFAM" id="SSF51735">
    <property type="entry name" value="NAD(P)-binding Rossmann-fold domains"/>
    <property type="match status" value="1"/>
</dbReference>
<dbReference type="PANTHER" id="PTHR43000">
    <property type="entry name" value="DTDP-D-GLUCOSE 4,6-DEHYDRATASE-RELATED"/>
    <property type="match status" value="1"/>
</dbReference>
<dbReference type="Pfam" id="PF01370">
    <property type="entry name" value="Epimerase"/>
    <property type="match status" value="1"/>
</dbReference>
<comment type="similarity">
    <text evidence="1">Belongs to the NAD(P)-dependent epimerase/dehydratase family.</text>
</comment>
<evidence type="ECO:0000313" key="4">
    <source>
        <dbReference type="Proteomes" id="UP000049979"/>
    </source>
</evidence>
<reference evidence="4" key="1">
    <citation type="submission" date="2015-05" db="EMBL/GenBank/DDBJ databases">
        <authorList>
            <consortium name="Pathogen Informatics"/>
        </authorList>
    </citation>
    <scope>NUCLEOTIDE SEQUENCE [LARGE SCALE GENOMIC DNA]</scope>
    <source>
        <strain evidence="4">M72</strain>
    </source>
</reference>
<evidence type="ECO:0000259" key="2">
    <source>
        <dbReference type="Pfam" id="PF01370"/>
    </source>
</evidence>
<feature type="domain" description="NAD-dependent epimerase/dehydratase" evidence="2">
    <location>
        <begin position="11"/>
        <end position="238"/>
    </location>
</feature>
<dbReference type="InterPro" id="IPR001509">
    <property type="entry name" value="Epimerase_deHydtase"/>
</dbReference>
<organism evidence="3 4">
    <name type="scientific">Roseburia faecis</name>
    <dbReference type="NCBI Taxonomy" id="301302"/>
    <lineage>
        <taxon>Bacteria</taxon>
        <taxon>Bacillati</taxon>
        <taxon>Bacillota</taxon>
        <taxon>Clostridia</taxon>
        <taxon>Lachnospirales</taxon>
        <taxon>Lachnospiraceae</taxon>
        <taxon>Roseburia</taxon>
    </lineage>
</organism>
<dbReference type="AlphaFoldDB" id="A0A0M6WPH9"/>
<name>A0A0M6WPH9_9FIRM</name>
<dbReference type="RefSeq" id="WP_055068015.1">
    <property type="nucleotide sequence ID" value="NZ_CP173697.1"/>
</dbReference>